<dbReference type="InterPro" id="IPR023013">
    <property type="entry name" value="AGPR_AS"/>
</dbReference>
<evidence type="ECO:0000313" key="8">
    <source>
        <dbReference type="EMBL" id="SFM71311.1"/>
    </source>
</evidence>
<evidence type="ECO:0000256" key="1">
    <source>
        <dbReference type="ARBA" id="ARBA00022571"/>
    </source>
</evidence>
<dbReference type="Gene3D" id="3.30.360.10">
    <property type="entry name" value="Dihydrodipicolinate Reductase, domain 2"/>
    <property type="match status" value="1"/>
</dbReference>
<feature type="domain" description="Semialdehyde dehydrogenase NAD-binding" evidence="7">
    <location>
        <begin position="14"/>
        <end position="138"/>
    </location>
</feature>
<accession>A0A1I4T3U5</accession>
<protein>
    <recommendedName>
        <fullName evidence="5">N-acetyl-gamma-glutamyl-phosphate reductase</fullName>
        <shortName evidence="5">AGPR</shortName>
        <ecNumber evidence="5">1.2.1.38</ecNumber>
    </recommendedName>
    <alternativeName>
        <fullName evidence="5">N-acetyl-glutamate semialdehyde dehydrogenase</fullName>
        <shortName evidence="5">NAGSA dehydrogenase</shortName>
    </alternativeName>
</protein>
<evidence type="ECO:0000256" key="5">
    <source>
        <dbReference type="HAMAP-Rule" id="MF_00150"/>
    </source>
</evidence>
<evidence type="ECO:0000259" key="7">
    <source>
        <dbReference type="SMART" id="SM00859"/>
    </source>
</evidence>
<keyword evidence="4 5" id="KW-0560">Oxidoreductase</keyword>
<dbReference type="PROSITE" id="PS01224">
    <property type="entry name" value="ARGC"/>
    <property type="match status" value="1"/>
</dbReference>
<evidence type="ECO:0000256" key="2">
    <source>
        <dbReference type="ARBA" id="ARBA00022605"/>
    </source>
</evidence>
<keyword evidence="1 5" id="KW-0055">Arginine biosynthesis</keyword>
<name>A0A1I4T3U5_9FLAO</name>
<dbReference type="Proteomes" id="UP000199149">
    <property type="component" value="Unassembled WGS sequence"/>
</dbReference>
<dbReference type="STRING" id="684065.SAMN05421738_10232"/>
<dbReference type="OrthoDB" id="9801289at2"/>
<sequence>MTQNLALNTPHKINVSIVGGAGYTAGELLRILIHHPMVNISSVYSTSNAGNPITKVHDDLFGETDIVFSDKIDENADVVFLCLGHGKSAEFLKNSSYSANTKIIDLSNDFRLDADHIFEDRDFVYGLPELNREQIKSAKNIANPGCFATAIQLALLPLAAKDEIKNDIHINAVTGSTGAGQSLSASTHFSWRNNNVSFYKEFSHQHEGEIYQTINQLEKDFNNKVYFLPMRGDFARGILAGLYLKSDLTEEEAKNIFKEYYKNEPFTFVSDEPIALKQVVNTNKCFVHVQKQDDVLLITSIIDNLTKGASGQAVENMNLMFGWDEKLGLNLKTVAF</sequence>
<keyword evidence="5" id="KW-0963">Cytoplasm</keyword>
<dbReference type="GO" id="GO:0006526">
    <property type="term" value="P:L-arginine biosynthetic process"/>
    <property type="evidence" value="ECO:0007669"/>
    <property type="project" value="UniProtKB-UniRule"/>
</dbReference>
<dbReference type="Pfam" id="PF22698">
    <property type="entry name" value="Semialdhyde_dhC_1"/>
    <property type="match status" value="1"/>
</dbReference>
<dbReference type="InterPro" id="IPR036291">
    <property type="entry name" value="NAD(P)-bd_dom_sf"/>
</dbReference>
<dbReference type="HAMAP" id="MF_00150">
    <property type="entry name" value="ArgC_type1"/>
    <property type="match status" value="1"/>
</dbReference>
<comment type="similarity">
    <text evidence="5">Belongs to the NAGSA dehydrogenase family. Type 1 subfamily.</text>
</comment>
<dbReference type="Gene3D" id="3.40.50.720">
    <property type="entry name" value="NAD(P)-binding Rossmann-like Domain"/>
    <property type="match status" value="1"/>
</dbReference>
<dbReference type="Pfam" id="PF01118">
    <property type="entry name" value="Semialdhyde_dh"/>
    <property type="match status" value="1"/>
</dbReference>
<dbReference type="PANTHER" id="PTHR32338:SF10">
    <property type="entry name" value="N-ACETYL-GAMMA-GLUTAMYL-PHOSPHATE REDUCTASE, CHLOROPLASTIC-RELATED"/>
    <property type="match status" value="1"/>
</dbReference>
<comment type="function">
    <text evidence="5">Catalyzes the NADPH-dependent reduction of N-acetyl-5-glutamyl phosphate to yield N-acetyl-L-glutamate 5-semialdehyde.</text>
</comment>
<dbReference type="GO" id="GO:0051287">
    <property type="term" value="F:NAD binding"/>
    <property type="evidence" value="ECO:0007669"/>
    <property type="project" value="InterPro"/>
</dbReference>
<dbReference type="NCBIfam" id="TIGR01850">
    <property type="entry name" value="argC"/>
    <property type="match status" value="1"/>
</dbReference>
<dbReference type="InterPro" id="IPR050085">
    <property type="entry name" value="AGPR"/>
</dbReference>
<dbReference type="GO" id="GO:0003942">
    <property type="term" value="F:N-acetyl-gamma-glutamyl-phosphate reductase activity"/>
    <property type="evidence" value="ECO:0007669"/>
    <property type="project" value="UniProtKB-UniRule"/>
</dbReference>
<dbReference type="CDD" id="cd23934">
    <property type="entry name" value="AGPR_1_C"/>
    <property type="match status" value="1"/>
</dbReference>
<dbReference type="RefSeq" id="WP_092905947.1">
    <property type="nucleotide sequence ID" value="NZ_FOUZ01000002.1"/>
</dbReference>
<evidence type="ECO:0000313" key="9">
    <source>
        <dbReference type="Proteomes" id="UP000199149"/>
    </source>
</evidence>
<evidence type="ECO:0000256" key="3">
    <source>
        <dbReference type="ARBA" id="ARBA00022857"/>
    </source>
</evidence>
<keyword evidence="2 5" id="KW-0028">Amino-acid biosynthesis</keyword>
<dbReference type="SUPFAM" id="SSF51735">
    <property type="entry name" value="NAD(P)-binding Rossmann-fold domains"/>
    <property type="match status" value="1"/>
</dbReference>
<dbReference type="EMBL" id="FOUZ01000002">
    <property type="protein sequence ID" value="SFM71311.1"/>
    <property type="molecule type" value="Genomic_DNA"/>
</dbReference>
<dbReference type="SMART" id="SM00859">
    <property type="entry name" value="Semialdhyde_dh"/>
    <property type="match status" value="1"/>
</dbReference>
<feature type="active site" evidence="5 6">
    <location>
        <position position="146"/>
    </location>
</feature>
<organism evidence="8 9">
    <name type="scientific">Algoriella xinjiangensis</name>
    <dbReference type="NCBI Taxonomy" id="684065"/>
    <lineage>
        <taxon>Bacteria</taxon>
        <taxon>Pseudomonadati</taxon>
        <taxon>Bacteroidota</taxon>
        <taxon>Flavobacteriia</taxon>
        <taxon>Flavobacteriales</taxon>
        <taxon>Weeksellaceae</taxon>
        <taxon>Algoriella</taxon>
    </lineage>
</organism>
<keyword evidence="3 5" id="KW-0521">NADP</keyword>
<dbReference type="InterPro" id="IPR000534">
    <property type="entry name" value="Semialdehyde_DH_NAD-bd"/>
</dbReference>
<dbReference type="GO" id="GO:0005737">
    <property type="term" value="C:cytoplasm"/>
    <property type="evidence" value="ECO:0007669"/>
    <property type="project" value="UniProtKB-SubCell"/>
</dbReference>
<keyword evidence="9" id="KW-1185">Reference proteome</keyword>
<comment type="subcellular location">
    <subcellularLocation>
        <location evidence="5">Cytoplasm</location>
    </subcellularLocation>
</comment>
<dbReference type="InterPro" id="IPR058924">
    <property type="entry name" value="AGPR_dimerisation_dom"/>
</dbReference>
<comment type="catalytic activity">
    <reaction evidence="5">
        <text>N-acetyl-L-glutamate 5-semialdehyde + phosphate + NADP(+) = N-acetyl-L-glutamyl 5-phosphate + NADPH + H(+)</text>
        <dbReference type="Rhea" id="RHEA:21588"/>
        <dbReference type="ChEBI" id="CHEBI:15378"/>
        <dbReference type="ChEBI" id="CHEBI:29123"/>
        <dbReference type="ChEBI" id="CHEBI:43474"/>
        <dbReference type="ChEBI" id="CHEBI:57783"/>
        <dbReference type="ChEBI" id="CHEBI:57936"/>
        <dbReference type="ChEBI" id="CHEBI:58349"/>
        <dbReference type="EC" id="1.2.1.38"/>
    </reaction>
</comment>
<dbReference type="InterPro" id="IPR000706">
    <property type="entry name" value="AGPR_type-1"/>
</dbReference>
<evidence type="ECO:0000256" key="6">
    <source>
        <dbReference type="PROSITE-ProRule" id="PRU10010"/>
    </source>
</evidence>
<reference evidence="9" key="1">
    <citation type="submission" date="2016-10" db="EMBL/GenBank/DDBJ databases">
        <authorList>
            <person name="Varghese N."/>
            <person name="Submissions S."/>
        </authorList>
    </citation>
    <scope>NUCLEOTIDE SEQUENCE [LARGE SCALE GENOMIC DNA]</scope>
    <source>
        <strain evidence="9">XJ109</strain>
    </source>
</reference>
<dbReference type="SUPFAM" id="SSF55347">
    <property type="entry name" value="Glyceraldehyde-3-phosphate dehydrogenase-like, C-terminal domain"/>
    <property type="match status" value="1"/>
</dbReference>
<proteinExistence type="inferred from homology"/>
<dbReference type="CDD" id="cd17895">
    <property type="entry name" value="AGPR_1_N"/>
    <property type="match status" value="1"/>
</dbReference>
<dbReference type="AlphaFoldDB" id="A0A1I4T3U5"/>
<gene>
    <name evidence="5" type="primary">argC</name>
    <name evidence="8" type="ORF">SAMN05421738_10232</name>
</gene>
<evidence type="ECO:0000256" key="4">
    <source>
        <dbReference type="ARBA" id="ARBA00023002"/>
    </source>
</evidence>
<dbReference type="UniPathway" id="UPA00068">
    <property type="reaction ID" value="UER00108"/>
</dbReference>
<dbReference type="GO" id="GO:0070401">
    <property type="term" value="F:NADP+ binding"/>
    <property type="evidence" value="ECO:0007669"/>
    <property type="project" value="InterPro"/>
</dbReference>
<dbReference type="EC" id="1.2.1.38" evidence="5"/>
<dbReference type="PANTHER" id="PTHR32338">
    <property type="entry name" value="N-ACETYL-GAMMA-GLUTAMYL-PHOSPHATE REDUCTASE, CHLOROPLASTIC-RELATED-RELATED"/>
    <property type="match status" value="1"/>
</dbReference>
<comment type="pathway">
    <text evidence="5">Amino-acid biosynthesis; L-arginine biosynthesis; N(2)-acetyl-L-ornithine from L-glutamate: step 3/4.</text>
</comment>